<accession>D1BUE9</accession>
<dbReference type="HOGENOM" id="CLU_2398923_0_0_11"/>
<keyword evidence="2" id="KW-1185">Reference proteome</keyword>
<protein>
    <submittedName>
        <fullName evidence="1">Uncharacterized protein</fullName>
    </submittedName>
</protein>
<dbReference type="EMBL" id="CP001821">
    <property type="protein sequence ID" value="ACZ31162.1"/>
    <property type="molecule type" value="Genomic_DNA"/>
</dbReference>
<gene>
    <name evidence="1" type="ordered locus">Xcel_2144</name>
</gene>
<reference evidence="1 2" key="2">
    <citation type="journal article" date="2010" name="Stand. Genomic Sci.">
        <title>Complete genome sequence of Xylanimonas cellulosilytica type strain (XIL07).</title>
        <authorList>
            <person name="Foster B."/>
            <person name="Pukall R."/>
            <person name="Abt B."/>
            <person name="Nolan M."/>
            <person name="Glavina Del Rio T."/>
            <person name="Chen F."/>
            <person name="Lucas S."/>
            <person name="Tice H."/>
            <person name="Pitluck S."/>
            <person name="Cheng J.-F."/>
            <person name="Chertkov O."/>
            <person name="Brettin T."/>
            <person name="Han C."/>
            <person name="Detter J.C."/>
            <person name="Bruce D."/>
            <person name="Goodwin L."/>
            <person name="Ivanova N."/>
            <person name="Mavromatis K."/>
            <person name="Pati A."/>
            <person name="Mikhailova N."/>
            <person name="Chen A."/>
            <person name="Palaniappan K."/>
            <person name="Land M."/>
            <person name="Hauser L."/>
            <person name="Chang Y.-J."/>
            <person name="Jeffries C.D."/>
            <person name="Chain P."/>
            <person name="Rohde M."/>
            <person name="Goeker M."/>
            <person name="Bristow J."/>
            <person name="Eisen J.A."/>
            <person name="Markowitz V."/>
            <person name="Hugenholtz P."/>
            <person name="Kyrpides N.C."/>
            <person name="Klenk H.-P."/>
            <person name="Lapidus A."/>
        </authorList>
    </citation>
    <scope>NUCLEOTIDE SEQUENCE [LARGE SCALE GENOMIC DNA]</scope>
    <source>
        <strain evidence="2">DSM 15894 / CECT 5975 / LMG 20990 / XIL07</strain>
    </source>
</reference>
<dbReference type="Proteomes" id="UP000002255">
    <property type="component" value="Chromosome"/>
</dbReference>
<organism evidence="1 2">
    <name type="scientific">Xylanimonas cellulosilytica (strain DSM 15894 / JCM 12276 / CECT 5975 / KCTC 9989 / LMG 20990 / NBRC 107835 / XIL07)</name>
    <dbReference type="NCBI Taxonomy" id="446471"/>
    <lineage>
        <taxon>Bacteria</taxon>
        <taxon>Bacillati</taxon>
        <taxon>Actinomycetota</taxon>
        <taxon>Actinomycetes</taxon>
        <taxon>Micrococcales</taxon>
        <taxon>Promicromonosporaceae</taxon>
        <taxon>Xylanimonas</taxon>
    </lineage>
</organism>
<evidence type="ECO:0000313" key="1">
    <source>
        <dbReference type="EMBL" id="ACZ31162.1"/>
    </source>
</evidence>
<reference evidence="2" key="1">
    <citation type="submission" date="2009-11" db="EMBL/GenBank/DDBJ databases">
        <title>The complete chromosome of Xylanimonas cellulosilytica DSM 15894.</title>
        <authorList>
            <consortium name="US DOE Joint Genome Institute (JGI-PGF)"/>
            <person name="Lucas S."/>
            <person name="Copeland A."/>
            <person name="Lapidus A."/>
            <person name="Glavina del Rio T."/>
            <person name="Dalin E."/>
            <person name="Tice H."/>
            <person name="Bruce D."/>
            <person name="Goodwin L."/>
            <person name="Pitluck S."/>
            <person name="Kyrpides N."/>
            <person name="Mavromatis K."/>
            <person name="Ivanova N."/>
            <person name="Mikhailova N."/>
            <person name="Foster B."/>
            <person name="Clum A."/>
            <person name="Brettin T."/>
            <person name="Detter J.C."/>
            <person name="Han C."/>
            <person name="Larimer F."/>
            <person name="Land M."/>
            <person name="Hauser L."/>
            <person name="Markowitz V."/>
            <person name="Cheng J.F."/>
            <person name="Hugenholtz P."/>
            <person name="Woyke T."/>
            <person name="Wu D."/>
            <person name="Gehrich-Schroeter G."/>
            <person name="Schneider S."/>
            <person name="Pukall S.R."/>
            <person name="Klenk H.P."/>
            <person name="Eisen J.A."/>
        </authorList>
    </citation>
    <scope>NUCLEOTIDE SEQUENCE [LARGE SCALE GENOMIC DNA]</scope>
    <source>
        <strain evidence="2">DSM 15894 / CECT 5975 / LMG 20990 / XIL07</strain>
    </source>
</reference>
<dbReference type="AlphaFoldDB" id="D1BUE9"/>
<evidence type="ECO:0000313" key="2">
    <source>
        <dbReference type="Proteomes" id="UP000002255"/>
    </source>
</evidence>
<dbReference type="RefSeq" id="WP_012878904.1">
    <property type="nucleotide sequence ID" value="NC_013530.1"/>
</dbReference>
<dbReference type="STRING" id="446471.Xcel_2144"/>
<proteinExistence type="predicted"/>
<dbReference type="KEGG" id="xce:Xcel_2144"/>
<sequence>MEFDEAFDTASRIRDASVPLLRELGWTLSDVDLGNDPDYVVDVTLQAYVKTGTPLPAEAGADAATYAEGVEDAGLCARMLGSITHLTSGKGAG</sequence>
<name>D1BUE9_XYLCX</name>